<organism evidence="2 3">
    <name type="scientific">Aspergillus niger</name>
    <dbReference type="NCBI Taxonomy" id="5061"/>
    <lineage>
        <taxon>Eukaryota</taxon>
        <taxon>Fungi</taxon>
        <taxon>Dikarya</taxon>
        <taxon>Ascomycota</taxon>
        <taxon>Pezizomycotina</taxon>
        <taxon>Eurotiomycetes</taxon>
        <taxon>Eurotiomycetidae</taxon>
        <taxon>Eurotiales</taxon>
        <taxon>Aspergillaceae</taxon>
        <taxon>Aspergillus</taxon>
        <taxon>Aspergillus subgen. Circumdati</taxon>
    </lineage>
</organism>
<feature type="region of interest" description="Disordered" evidence="1">
    <location>
        <begin position="52"/>
        <end position="96"/>
    </location>
</feature>
<gene>
    <name evidence="2" type="ORF">CAN33_0052175</name>
</gene>
<dbReference type="AlphaFoldDB" id="A0A505IDD5"/>
<evidence type="ECO:0000256" key="1">
    <source>
        <dbReference type="SAM" id="MobiDB-lite"/>
    </source>
</evidence>
<accession>A0A505IDD5</accession>
<protein>
    <submittedName>
        <fullName evidence="2">Short chain dehydrogenase family protein</fullName>
    </submittedName>
</protein>
<sequence>MPQSAAIHAILALPWPPRCLAIRARPTPHPGPSLPAAPRITPSHLANWSIPFASTHARNSPRAPDACLPGPRRERRPVSRPRPTGAPAQRGRPSCVQTFCGPKVIRGGRPPAHRVLATVSRGQLVNGPLSRTRARTASLP</sequence>
<dbReference type="Proteomes" id="UP000197666">
    <property type="component" value="Unassembled WGS sequence"/>
</dbReference>
<evidence type="ECO:0000313" key="3">
    <source>
        <dbReference type="Proteomes" id="UP000197666"/>
    </source>
</evidence>
<evidence type="ECO:0000313" key="2">
    <source>
        <dbReference type="EMBL" id="TPR09578.1"/>
    </source>
</evidence>
<name>A0A505IDD5_ASPNG</name>
<dbReference type="EMBL" id="NKJJ02000018">
    <property type="protein sequence ID" value="TPR09578.1"/>
    <property type="molecule type" value="Genomic_DNA"/>
</dbReference>
<comment type="caution">
    <text evidence="2">The sequence shown here is derived from an EMBL/GenBank/DDBJ whole genome shotgun (WGS) entry which is preliminary data.</text>
</comment>
<proteinExistence type="predicted"/>
<reference evidence="3" key="1">
    <citation type="submission" date="2018-10" db="EMBL/GenBank/DDBJ databases">
        <title>FDA dAtabase for Regulatory Grade micrObial Sequences (FDA-ARGOS): Supporting development and validation of Infectious Disease Dx tests.</title>
        <authorList>
            <person name="Kerrigan L."/>
            <person name="Tallon L."/>
            <person name="Sadzewicz L."/>
            <person name="Sengamalay N."/>
            <person name="Ott S."/>
            <person name="Godinez A."/>
            <person name="Nagaraj S."/>
            <person name="Vavikolanu K."/>
            <person name="Nadendla S."/>
            <person name="George J."/>
            <person name="Sichtig H."/>
        </authorList>
    </citation>
    <scope>NUCLEOTIDE SEQUENCE [LARGE SCALE GENOMIC DNA]</scope>
    <source>
        <strain evidence="3">FDAARGOS_311</strain>
    </source>
</reference>